<dbReference type="Pfam" id="PF08241">
    <property type="entry name" value="Methyltransf_11"/>
    <property type="match status" value="1"/>
</dbReference>
<sequence>MTETDANIARHYGKEGLFDRIMSGLESHGKTGASLTVADLKPVDEFHIGGVEATNDLLAQVDIGPDTRVLDIGSGIGGTARHIATQYAAQVTGLDLTPEFVETAQKLTDLVGLDPKYVTGSALDMPFDTDSFDLATLIHVGMNLPDKVKLFAESARVLRPGGCFAVYDVMLVGKMHPDFPVPWSSRPDTSFLDRPEVYLTAADKAGFTLMAQRMRGEFARDFFARLAANLNQTNPPPVGLGLLMGADAQAKIGNMVKAVGAGDIAPVEMIFRAPG</sequence>
<reference evidence="3 4" key="1">
    <citation type="submission" date="2017-03" db="EMBL/GenBank/DDBJ databases">
        <authorList>
            <person name="Afonso C.L."/>
            <person name="Miller P.J."/>
            <person name="Scott M.A."/>
            <person name="Spackman E."/>
            <person name="Goraichik I."/>
            <person name="Dimitrov K.M."/>
            <person name="Suarez D.L."/>
            <person name="Swayne D.E."/>
        </authorList>
    </citation>
    <scope>NUCLEOTIDE SEQUENCE [LARGE SCALE GENOMIC DNA]</scope>
    <source>
        <strain evidence="3 4">CECT 8287</strain>
    </source>
</reference>
<dbReference type="GO" id="GO:0008757">
    <property type="term" value="F:S-adenosylmethionine-dependent methyltransferase activity"/>
    <property type="evidence" value="ECO:0007669"/>
    <property type="project" value="InterPro"/>
</dbReference>
<evidence type="ECO:0000256" key="1">
    <source>
        <dbReference type="ARBA" id="ARBA00022679"/>
    </source>
</evidence>
<accession>A0A1Y5TED8</accession>
<dbReference type="InterPro" id="IPR013216">
    <property type="entry name" value="Methyltransf_11"/>
</dbReference>
<keyword evidence="4" id="KW-1185">Reference proteome</keyword>
<keyword evidence="1 3" id="KW-0808">Transferase</keyword>
<dbReference type="Proteomes" id="UP000193827">
    <property type="component" value="Unassembled WGS sequence"/>
</dbReference>
<dbReference type="CDD" id="cd02440">
    <property type="entry name" value="AdoMet_MTases"/>
    <property type="match status" value="1"/>
</dbReference>
<dbReference type="SUPFAM" id="SSF53335">
    <property type="entry name" value="S-adenosyl-L-methionine-dependent methyltransferases"/>
    <property type="match status" value="1"/>
</dbReference>
<dbReference type="PANTHER" id="PTHR44068">
    <property type="entry name" value="ZGC:194242"/>
    <property type="match status" value="1"/>
</dbReference>
<dbReference type="EC" id="2.1.1.157" evidence="3"/>
<dbReference type="OrthoDB" id="9765084at2"/>
<dbReference type="GO" id="GO:0032259">
    <property type="term" value="P:methylation"/>
    <property type="evidence" value="ECO:0007669"/>
    <property type="project" value="UniProtKB-KW"/>
</dbReference>
<name>A0A1Y5TED8_9RHOB</name>
<gene>
    <name evidence="3" type="ORF">PEL8287_03256</name>
</gene>
<dbReference type="AlphaFoldDB" id="A0A1Y5TED8"/>
<evidence type="ECO:0000259" key="2">
    <source>
        <dbReference type="Pfam" id="PF08241"/>
    </source>
</evidence>
<evidence type="ECO:0000313" key="4">
    <source>
        <dbReference type="Proteomes" id="UP000193827"/>
    </source>
</evidence>
<dbReference type="InterPro" id="IPR029063">
    <property type="entry name" value="SAM-dependent_MTases_sf"/>
</dbReference>
<protein>
    <submittedName>
        <fullName evidence="3">Sarcosine/dimethylglycine N-methyltransferase</fullName>
        <ecNumber evidence="3">2.1.1.157</ecNumber>
    </submittedName>
</protein>
<dbReference type="Gene3D" id="3.40.50.150">
    <property type="entry name" value="Vaccinia Virus protein VP39"/>
    <property type="match status" value="1"/>
</dbReference>
<dbReference type="EMBL" id="FWFL01000009">
    <property type="protein sequence ID" value="SLN60070.1"/>
    <property type="molecule type" value="Genomic_DNA"/>
</dbReference>
<dbReference type="InterPro" id="IPR050447">
    <property type="entry name" value="Erg6_SMT_methyltransf"/>
</dbReference>
<feature type="domain" description="Methyltransferase type 11" evidence="2">
    <location>
        <begin position="70"/>
        <end position="165"/>
    </location>
</feature>
<evidence type="ECO:0000313" key="3">
    <source>
        <dbReference type="EMBL" id="SLN60070.1"/>
    </source>
</evidence>
<proteinExistence type="predicted"/>
<dbReference type="PANTHER" id="PTHR44068:SF11">
    <property type="entry name" value="GERANYL DIPHOSPHATE 2-C-METHYLTRANSFERASE"/>
    <property type="match status" value="1"/>
</dbReference>
<keyword evidence="3" id="KW-0489">Methyltransferase</keyword>
<organism evidence="3 4">
    <name type="scientific">Roseovarius litorisediminis</name>
    <dbReference type="NCBI Taxonomy" id="1312363"/>
    <lineage>
        <taxon>Bacteria</taxon>
        <taxon>Pseudomonadati</taxon>
        <taxon>Pseudomonadota</taxon>
        <taxon>Alphaproteobacteria</taxon>
        <taxon>Rhodobacterales</taxon>
        <taxon>Roseobacteraceae</taxon>
        <taxon>Roseovarius</taxon>
    </lineage>
</organism>
<dbReference type="RefSeq" id="WP_085893466.1">
    <property type="nucleotide sequence ID" value="NZ_FWFL01000009.1"/>
</dbReference>